<dbReference type="Gene3D" id="1.10.3140.10">
    <property type="entry name" value="4-hydroxybutyryl-coa dehydratase, domain 1"/>
    <property type="match status" value="1"/>
</dbReference>
<dbReference type="Pfam" id="PF11794">
    <property type="entry name" value="HpaB_N"/>
    <property type="match status" value="1"/>
</dbReference>
<protein>
    <submittedName>
        <fullName evidence="2">4-hydroxyphenylacetate 3-hydroxylase</fullName>
    </submittedName>
</protein>
<dbReference type="Proteomes" id="UP000245998">
    <property type="component" value="Unassembled WGS sequence"/>
</dbReference>
<reference evidence="2 3" key="1">
    <citation type="submission" date="2018-04" db="EMBL/GenBank/DDBJ databases">
        <title>Camelliibacillus theae gen. nov., sp. nov., isolated from Pu'er tea.</title>
        <authorList>
            <person name="Niu L."/>
        </authorList>
    </citation>
    <scope>NUCLEOTIDE SEQUENCE [LARGE SCALE GENOMIC DNA]</scope>
    <source>
        <strain evidence="2 3">T8</strain>
    </source>
</reference>
<dbReference type="AlphaFoldDB" id="A0A2U1JGY2"/>
<dbReference type="GO" id="GO:0016627">
    <property type="term" value="F:oxidoreductase activity, acting on the CH-CH group of donors"/>
    <property type="evidence" value="ECO:0007669"/>
    <property type="project" value="InterPro"/>
</dbReference>
<dbReference type="PANTHER" id="PTHR36117:SF3">
    <property type="entry name" value="4-HYDROXYPHENYLACETATE 3-MONOOXYGENASE-RELATED"/>
    <property type="match status" value="1"/>
</dbReference>
<name>A0A2U1JGY2_9BACI</name>
<comment type="caution">
    <text evidence="2">The sequence shown here is derived from an EMBL/GenBank/DDBJ whole genome shotgun (WGS) entry which is preliminary data.</text>
</comment>
<dbReference type="PANTHER" id="PTHR36117">
    <property type="entry name" value="4-HYDROXYPHENYLACETATE 3-MONOOXYGENASE-RELATED"/>
    <property type="match status" value="1"/>
</dbReference>
<dbReference type="RefSeq" id="WP_276309941.1">
    <property type="nucleotide sequence ID" value="NZ_QCZG01000128.1"/>
</dbReference>
<proteinExistence type="predicted"/>
<feature type="non-terminal residue" evidence="2">
    <location>
        <position position="111"/>
    </location>
</feature>
<dbReference type="InterPro" id="IPR024674">
    <property type="entry name" value="HpaB/PvcC/4-BUDH_N"/>
</dbReference>
<evidence type="ECO:0000313" key="2">
    <source>
        <dbReference type="EMBL" id="PWA04198.1"/>
    </source>
</evidence>
<feature type="non-terminal residue" evidence="2">
    <location>
        <position position="1"/>
    </location>
</feature>
<organism evidence="2 3">
    <name type="scientific">Pueribacillus theae</name>
    <dbReference type="NCBI Taxonomy" id="2171751"/>
    <lineage>
        <taxon>Bacteria</taxon>
        <taxon>Bacillati</taxon>
        <taxon>Bacillota</taxon>
        <taxon>Bacilli</taxon>
        <taxon>Bacillales</taxon>
        <taxon>Bacillaceae</taxon>
        <taxon>Pueribacillus</taxon>
    </lineage>
</organism>
<sequence length="111" mass="12346">RSIFVNGEKVSDVITHPAFQGIVKTIAGLYDLAADERNNMTYETEDGTIANKIYMIPKSREDLRERREAISKWSQATYGMVGRSPDHVAGFLAGFASMPEVFARGGERFGE</sequence>
<dbReference type="InterPro" id="IPR009100">
    <property type="entry name" value="AcylCoA_DH/oxidase_NM_dom_sf"/>
</dbReference>
<gene>
    <name evidence="2" type="ORF">DCC39_18995</name>
</gene>
<dbReference type="InterPro" id="IPR004925">
    <property type="entry name" value="HpaB/PvcC/4-BUDH"/>
</dbReference>
<evidence type="ECO:0000259" key="1">
    <source>
        <dbReference type="Pfam" id="PF11794"/>
    </source>
</evidence>
<accession>A0A2U1JGY2</accession>
<keyword evidence="3" id="KW-1185">Reference proteome</keyword>
<dbReference type="SUPFAM" id="SSF56645">
    <property type="entry name" value="Acyl-CoA dehydrogenase NM domain-like"/>
    <property type="match status" value="1"/>
</dbReference>
<dbReference type="EMBL" id="QCZG01000128">
    <property type="protein sequence ID" value="PWA04198.1"/>
    <property type="molecule type" value="Genomic_DNA"/>
</dbReference>
<evidence type="ECO:0000313" key="3">
    <source>
        <dbReference type="Proteomes" id="UP000245998"/>
    </source>
</evidence>
<feature type="domain" description="HpaB/PvcC/4-BUDH N-terminal" evidence="1">
    <location>
        <begin position="1"/>
        <end position="110"/>
    </location>
</feature>